<evidence type="ECO:0000313" key="2">
    <source>
        <dbReference type="Proteomes" id="UP000297540"/>
    </source>
</evidence>
<accession>A0A4Y8S711</accession>
<organism evidence="1 2">
    <name type="scientific">Mucilaginibacter psychrotolerans</name>
    <dbReference type="NCBI Taxonomy" id="1524096"/>
    <lineage>
        <taxon>Bacteria</taxon>
        <taxon>Pseudomonadati</taxon>
        <taxon>Bacteroidota</taxon>
        <taxon>Sphingobacteriia</taxon>
        <taxon>Sphingobacteriales</taxon>
        <taxon>Sphingobacteriaceae</taxon>
        <taxon>Mucilaginibacter</taxon>
    </lineage>
</organism>
<proteinExistence type="predicted"/>
<gene>
    <name evidence="1" type="ORF">E2R66_22670</name>
</gene>
<dbReference type="EMBL" id="SOZE01000032">
    <property type="protein sequence ID" value="TFF34340.1"/>
    <property type="molecule type" value="Genomic_DNA"/>
</dbReference>
<feature type="non-terminal residue" evidence="1">
    <location>
        <position position="68"/>
    </location>
</feature>
<dbReference type="RefSeq" id="WP_204985980.1">
    <property type="nucleotide sequence ID" value="NZ_SOZE01000032.1"/>
</dbReference>
<keyword evidence="2" id="KW-1185">Reference proteome</keyword>
<evidence type="ECO:0000313" key="1">
    <source>
        <dbReference type="EMBL" id="TFF34340.1"/>
    </source>
</evidence>
<reference evidence="1 2" key="1">
    <citation type="journal article" date="2017" name="Int. J. Syst. Evol. Microbiol.">
        <title>Mucilaginibacterpsychrotolerans sp. nov., isolated from peatlands.</title>
        <authorList>
            <person name="Deng Y."/>
            <person name="Shen L."/>
            <person name="Xu B."/>
            <person name="Liu Y."/>
            <person name="Gu Z."/>
            <person name="Liu H."/>
            <person name="Zhou Y."/>
        </authorList>
    </citation>
    <scope>NUCLEOTIDE SEQUENCE [LARGE SCALE GENOMIC DNA]</scope>
    <source>
        <strain evidence="1 2">NH7-4</strain>
    </source>
</reference>
<dbReference type="Proteomes" id="UP000297540">
    <property type="component" value="Unassembled WGS sequence"/>
</dbReference>
<name>A0A4Y8S711_9SPHI</name>
<dbReference type="AlphaFoldDB" id="A0A4Y8S711"/>
<sequence>MKTNGFLGIDVSKGYADFLLLDSGKNTLEEGFQLSDNKQGRQKLKELIRGWQQEGLEELYCGVESTGG</sequence>
<comment type="caution">
    <text evidence="1">The sequence shown here is derived from an EMBL/GenBank/DDBJ whole genome shotgun (WGS) entry which is preliminary data.</text>
</comment>
<protein>
    <submittedName>
        <fullName evidence="1">IS110 family transposase</fullName>
    </submittedName>
</protein>